<dbReference type="NCBIfam" id="TIGR01484">
    <property type="entry name" value="HAD-SF-IIB"/>
    <property type="match status" value="1"/>
</dbReference>
<evidence type="ECO:0008006" key="3">
    <source>
        <dbReference type="Google" id="ProtNLM"/>
    </source>
</evidence>
<dbReference type="Proteomes" id="UP000199153">
    <property type="component" value="Unassembled WGS sequence"/>
</dbReference>
<evidence type="ECO:0000313" key="1">
    <source>
        <dbReference type="EMBL" id="SFN91008.1"/>
    </source>
</evidence>
<keyword evidence="2" id="KW-1185">Reference proteome</keyword>
<dbReference type="PANTHER" id="PTHR10000">
    <property type="entry name" value="PHOSPHOSERINE PHOSPHATASE"/>
    <property type="match status" value="1"/>
</dbReference>
<dbReference type="SFLD" id="SFLDS00003">
    <property type="entry name" value="Haloacid_Dehalogenase"/>
    <property type="match status" value="1"/>
</dbReference>
<sequence>METLNGQKNIKLIVTDMDGTLLNDQHEIHPDFWEIEKKLSEKGIMFSVASGRQFYNLESNFESIKDRMMFFAENGTYVSHKGQELYVNPLNHQDAIGFIKMGRKLDNTKLVLCGKESAYVETEDQDFIAHISQFYQRLKPVEDLTSVNDVILKVTLCNDKGVEEHTYPHFVNYTDRFKVAIAAKVFIDITALDANKGNAIRDIQRELNILPEETLVFGDYLNDLEMMKNAKYSYAMKNAHPEIKQASNFVTRYSNNENGVLKTIEELGLLYN</sequence>
<reference evidence="1 2" key="1">
    <citation type="submission" date="2016-10" db="EMBL/GenBank/DDBJ databases">
        <authorList>
            <person name="de Groot N.N."/>
        </authorList>
    </citation>
    <scope>NUCLEOTIDE SEQUENCE [LARGE SCALE GENOMIC DNA]</scope>
    <source>
        <strain evidence="1 2">DSM 17794</strain>
    </source>
</reference>
<dbReference type="GO" id="GO:0000287">
    <property type="term" value="F:magnesium ion binding"/>
    <property type="evidence" value="ECO:0007669"/>
    <property type="project" value="TreeGrafter"/>
</dbReference>
<dbReference type="Gene3D" id="3.30.1240.10">
    <property type="match status" value="1"/>
</dbReference>
<dbReference type="NCBIfam" id="TIGR00099">
    <property type="entry name" value="Cof-subfamily"/>
    <property type="match status" value="1"/>
</dbReference>
<gene>
    <name evidence="1" type="ORF">SAMN05660413_03032</name>
</gene>
<dbReference type="SFLD" id="SFLDG01140">
    <property type="entry name" value="C2.B:_Phosphomannomutase_and_P"/>
    <property type="match status" value="1"/>
</dbReference>
<evidence type="ECO:0000313" key="2">
    <source>
        <dbReference type="Proteomes" id="UP000199153"/>
    </source>
</evidence>
<dbReference type="CDD" id="cd07518">
    <property type="entry name" value="HAD_YbiV-Like"/>
    <property type="match status" value="1"/>
</dbReference>
<dbReference type="InterPro" id="IPR023214">
    <property type="entry name" value="HAD_sf"/>
</dbReference>
<dbReference type="InterPro" id="IPR006379">
    <property type="entry name" value="HAD-SF_hydro_IIB"/>
</dbReference>
<name>A0A1I5CVP0_9FLAO</name>
<dbReference type="GO" id="GO:0016791">
    <property type="term" value="F:phosphatase activity"/>
    <property type="evidence" value="ECO:0007669"/>
    <property type="project" value="UniProtKB-ARBA"/>
</dbReference>
<dbReference type="AlphaFoldDB" id="A0A1I5CVP0"/>
<dbReference type="PANTHER" id="PTHR10000:SF8">
    <property type="entry name" value="HAD SUPERFAMILY HYDROLASE-LIKE, TYPE 3"/>
    <property type="match status" value="1"/>
</dbReference>
<dbReference type="EMBL" id="FOVL01000025">
    <property type="protein sequence ID" value="SFN91008.1"/>
    <property type="molecule type" value="Genomic_DNA"/>
</dbReference>
<dbReference type="STRING" id="287099.SAMN05660413_03032"/>
<dbReference type="InterPro" id="IPR000150">
    <property type="entry name" value="Cof"/>
</dbReference>
<dbReference type="Gene3D" id="3.40.50.1000">
    <property type="entry name" value="HAD superfamily/HAD-like"/>
    <property type="match status" value="1"/>
</dbReference>
<dbReference type="SFLD" id="SFLDG01144">
    <property type="entry name" value="C2.B.4:_PGP_Like"/>
    <property type="match status" value="1"/>
</dbReference>
<protein>
    <recommendedName>
        <fullName evidence="3">Sugar-phosphatase</fullName>
    </recommendedName>
</protein>
<organism evidence="1 2">
    <name type="scientific">Salegentibacter flavus</name>
    <dbReference type="NCBI Taxonomy" id="287099"/>
    <lineage>
        <taxon>Bacteria</taxon>
        <taxon>Pseudomonadati</taxon>
        <taxon>Bacteroidota</taxon>
        <taxon>Flavobacteriia</taxon>
        <taxon>Flavobacteriales</taxon>
        <taxon>Flavobacteriaceae</taxon>
        <taxon>Salegentibacter</taxon>
    </lineage>
</organism>
<dbReference type="Pfam" id="PF08282">
    <property type="entry name" value="Hydrolase_3"/>
    <property type="match status" value="1"/>
</dbReference>
<dbReference type="OrthoDB" id="9814970at2"/>
<dbReference type="SUPFAM" id="SSF56784">
    <property type="entry name" value="HAD-like"/>
    <property type="match status" value="1"/>
</dbReference>
<proteinExistence type="predicted"/>
<dbReference type="GO" id="GO:0005829">
    <property type="term" value="C:cytosol"/>
    <property type="evidence" value="ECO:0007669"/>
    <property type="project" value="TreeGrafter"/>
</dbReference>
<dbReference type="RefSeq" id="WP_139220668.1">
    <property type="nucleotide sequence ID" value="NZ_FOVL01000025.1"/>
</dbReference>
<dbReference type="PROSITE" id="PS01228">
    <property type="entry name" value="COF_1"/>
    <property type="match status" value="1"/>
</dbReference>
<dbReference type="InterPro" id="IPR036412">
    <property type="entry name" value="HAD-like_sf"/>
</dbReference>
<accession>A0A1I5CVP0</accession>